<name>A0A418F626_APHAT</name>
<accession>A0A418F626</accession>
<feature type="region of interest" description="Disordered" evidence="1">
    <location>
        <begin position="410"/>
        <end position="454"/>
    </location>
</feature>
<feature type="compositionally biased region" description="Polar residues" evidence="1">
    <location>
        <begin position="354"/>
        <end position="368"/>
    </location>
</feature>
<protein>
    <submittedName>
        <fullName evidence="2">Uncharacterized protein</fullName>
    </submittedName>
</protein>
<evidence type="ECO:0000313" key="3">
    <source>
        <dbReference type="Proteomes" id="UP000285430"/>
    </source>
</evidence>
<dbReference type="Proteomes" id="UP000285430">
    <property type="component" value="Unassembled WGS sequence"/>
</dbReference>
<feature type="compositionally biased region" description="Basic and acidic residues" evidence="1">
    <location>
        <begin position="431"/>
        <end position="442"/>
    </location>
</feature>
<dbReference type="VEuPathDB" id="FungiDB:H257_15343"/>
<dbReference type="AlphaFoldDB" id="A0A418F626"/>
<proteinExistence type="predicted"/>
<sequence length="473" mass="53998">MFDDIVILKNKKHVVIPEKMHGKTADAKGSKRRRTPPALPAGVKLINPHYSSGTDEDDMEEADAPVVGQGFPPSLRTLEKDTILMRKQYPGLDVQVIEQVLVDTIPKEQNQHSYNAILTEAAARLEKLHDDVITARRRTLRHEDRPRTPTDFRDMSKREREVRAKMVLDPLSHKAETFLTGVDTGQYDMFLPFIFTRVHHQQTWRPSTRRTDPIDQGTFSPFTLDRCPRSTTNTKVILISISTFMERHVAAKVEVHKVRLKQHWHLQYAQHIHSIAKDQQEFAQHMLAALKGRHPNRKMYMDEKRVAMERKKKTTAQDEEVLRMKQQKDAAALRDLKDEIAMRNLAAKHKKSNAMRSQHTQSTCQPTTAPYKLDEPPIASSPRHLEQARLPLTHRKLGAFRTSRRGHGNMQKYILNSPDRPKAVFGGGFRTEPKDNKDDDHGGGSGNEDGGRPLILLAEQLPLHLQSLTTSTS</sequence>
<feature type="region of interest" description="Disordered" evidence="1">
    <location>
        <begin position="348"/>
        <end position="370"/>
    </location>
</feature>
<reference evidence="2 3" key="1">
    <citation type="submission" date="2018-08" db="EMBL/GenBank/DDBJ databases">
        <title>Aphanomyces genome sequencing and annotation.</title>
        <authorList>
            <person name="Minardi D."/>
            <person name="Oidtmann B."/>
            <person name="Van Der Giezen M."/>
            <person name="Studholme D.J."/>
        </authorList>
    </citation>
    <scope>NUCLEOTIDE SEQUENCE [LARGE SCALE GENOMIC DNA]</scope>
    <source>
        <strain evidence="2 3">Da</strain>
    </source>
</reference>
<gene>
    <name evidence="2" type="ORF">DYB37_002485</name>
</gene>
<dbReference type="EMBL" id="QUTH01002698">
    <property type="protein sequence ID" value="RHZ24400.1"/>
    <property type="molecule type" value="Genomic_DNA"/>
</dbReference>
<evidence type="ECO:0000256" key="1">
    <source>
        <dbReference type="SAM" id="MobiDB-lite"/>
    </source>
</evidence>
<organism evidence="2 3">
    <name type="scientific">Aphanomyces astaci</name>
    <name type="common">Crayfish plague agent</name>
    <dbReference type="NCBI Taxonomy" id="112090"/>
    <lineage>
        <taxon>Eukaryota</taxon>
        <taxon>Sar</taxon>
        <taxon>Stramenopiles</taxon>
        <taxon>Oomycota</taxon>
        <taxon>Saprolegniomycetes</taxon>
        <taxon>Saprolegniales</taxon>
        <taxon>Verrucalvaceae</taxon>
        <taxon>Aphanomyces</taxon>
    </lineage>
</organism>
<feature type="region of interest" description="Disordered" evidence="1">
    <location>
        <begin position="22"/>
        <end position="58"/>
    </location>
</feature>
<evidence type="ECO:0000313" key="2">
    <source>
        <dbReference type="EMBL" id="RHZ24400.1"/>
    </source>
</evidence>
<comment type="caution">
    <text evidence="2">The sequence shown here is derived from an EMBL/GenBank/DDBJ whole genome shotgun (WGS) entry which is preliminary data.</text>
</comment>